<feature type="compositionally biased region" description="Basic and acidic residues" evidence="1">
    <location>
        <begin position="622"/>
        <end position="633"/>
    </location>
</feature>
<feature type="region of interest" description="Disordered" evidence="1">
    <location>
        <begin position="205"/>
        <end position="546"/>
    </location>
</feature>
<protein>
    <submittedName>
        <fullName evidence="3">Uncharacterized protein</fullName>
    </submittedName>
</protein>
<dbReference type="AlphaFoldDB" id="A0A182QG54"/>
<proteinExistence type="predicted"/>
<feature type="region of interest" description="Disordered" evidence="1">
    <location>
        <begin position="1075"/>
        <end position="1134"/>
    </location>
</feature>
<feature type="region of interest" description="Disordered" evidence="1">
    <location>
        <begin position="558"/>
        <end position="685"/>
    </location>
</feature>
<feature type="transmembrane region" description="Helical" evidence="2">
    <location>
        <begin position="12"/>
        <end position="34"/>
    </location>
</feature>
<feature type="compositionally biased region" description="Polar residues" evidence="1">
    <location>
        <begin position="150"/>
        <end position="173"/>
    </location>
</feature>
<dbReference type="STRING" id="69004.A0A182QG54"/>
<name>A0A182QG54_9DIPT</name>
<sequence length="1134" mass="119080">MQLQTLGYDAFWLYSVSAVIMVSMITAVLSCLCCRRKQEIKNDLLGLEGMVKLTNLEDTLLNSGSNVAINASISNSTANGGLGAASPNASNLRPASVGGFGSDTENSNKRTSNAPHRSLPDIPIAEPAGDNNSELYATVGDKVQDLPQGRSPSTSLKKQTSVSQHSSISQADDISSPYARVRSPPHAYDKLRRMEHPYAQVAQPAGNASFEGGTSGPSGVTSRSKPRDGDDDDDDDEDDDELMSPISRRESAQNLEDRETSTVDIPAASAIAGRVSASQDLPYMTPPIVQPSTQHFSGDSQDSSKGYTSISVREPLANLMPQNMPNQTTAKRRQILGDSHYATVSDDSDEMYAAIDDPGNQGDLYTSGSETYAQIQPPNAMTVSVEINTGASSRPQPPPMHGTMNDSLDSGAGGTSSQHSHPHPSASNRLSNHSNLVPAGDEHPHGHPSHLTPSGVVVVGGDGGGGLRTQTFVQHSRQASSSSCTSSVGNLGSPKPEKRQANSPLPPTPKTLKHQANNFFTSSNQSMLGSGNLASSSTTTATSGRNSVASVIECGGSVVANRENASNKPITDADSTTLPNGSVVGNKPKKSPSKDLEGMYAKVMKKNKLSKVPSQNSSPVPLRKDGSTDDHLKQQYLSDSDASQFNGSGSLHGGSPNRKQATGTQRNSTGTCSNKDPGYETIPGDNAKASAAELARKSADYAQIQKLHRNHTPAASDLTAMSAVIAQGIGKVSLGALEICHGIDKHYLERSFTADSEPGYESLPDTRGSINDPGYETLNRSSNRTESDSDPNYEILRPAGNNNNKLISQGGQTLGTTGSSKLPGAAGDTNRDSDGYSSIREPPSRTKNGARNRLEFGGRRGVADDDDTDGSTPGYSSIREKDDYDPGYSVISERKNPPPGHDYASITEEAKKRKPNINNNLEPDDESDIYSSIPHTASGTLTLLPSPSTAAVVVGSGTGSPGITPPGRTQVPVGLAIGGALSTSPGYSSISETRTTPSSTDDGDGDGGSTSSPDQLIGYSKHNSNTNTTTTTTNNSLSRISSNFEESLTGSESDPNYESVKYLNVKENPYERLHNEAAGESGVSKSVTNDSLTTDSDTATPTPATHAPVGVRRGTGTPESDGVTTTAVSDYFQV</sequence>
<feature type="region of interest" description="Disordered" evidence="1">
    <location>
        <begin position="755"/>
        <end position="933"/>
    </location>
</feature>
<evidence type="ECO:0000256" key="2">
    <source>
        <dbReference type="SAM" id="Phobius"/>
    </source>
</evidence>
<feature type="compositionally biased region" description="Polar residues" evidence="1">
    <location>
        <begin position="982"/>
        <end position="994"/>
    </location>
</feature>
<feature type="compositionally biased region" description="Polar residues" evidence="1">
    <location>
        <begin position="514"/>
        <end position="533"/>
    </location>
</feature>
<feature type="compositionally biased region" description="Low complexity" evidence="1">
    <location>
        <begin position="1023"/>
        <end position="1043"/>
    </location>
</feature>
<feature type="compositionally biased region" description="Low complexity" evidence="1">
    <location>
        <begin position="808"/>
        <end position="820"/>
    </location>
</feature>
<keyword evidence="4" id="KW-1185">Reference proteome</keyword>
<feature type="compositionally biased region" description="Polar residues" evidence="1">
    <location>
        <begin position="320"/>
        <end position="329"/>
    </location>
</feature>
<keyword evidence="2" id="KW-1133">Transmembrane helix</keyword>
<feature type="compositionally biased region" description="Acidic residues" evidence="1">
    <location>
        <begin position="229"/>
        <end position="242"/>
    </location>
</feature>
<feature type="compositionally biased region" description="Basic and acidic residues" evidence="1">
    <location>
        <begin position="852"/>
        <end position="863"/>
    </location>
</feature>
<evidence type="ECO:0000256" key="1">
    <source>
        <dbReference type="SAM" id="MobiDB-lite"/>
    </source>
</evidence>
<dbReference type="EMBL" id="AXCN02001594">
    <property type="status" value="NOT_ANNOTATED_CDS"/>
    <property type="molecule type" value="Genomic_DNA"/>
</dbReference>
<feature type="region of interest" description="Disordered" evidence="1">
    <location>
        <begin position="982"/>
        <end position="1056"/>
    </location>
</feature>
<reference evidence="4" key="1">
    <citation type="submission" date="2014-01" db="EMBL/GenBank/DDBJ databases">
        <title>The Genome Sequence of Anopheles farauti FAR1 (V2).</title>
        <authorList>
            <consortium name="The Broad Institute Genomics Platform"/>
            <person name="Neafsey D.E."/>
            <person name="Besansky N."/>
            <person name="Howell P."/>
            <person name="Walton C."/>
            <person name="Young S.K."/>
            <person name="Zeng Q."/>
            <person name="Gargeya S."/>
            <person name="Fitzgerald M."/>
            <person name="Haas B."/>
            <person name="Abouelleil A."/>
            <person name="Allen A.W."/>
            <person name="Alvarado L."/>
            <person name="Arachchi H.M."/>
            <person name="Berlin A.M."/>
            <person name="Chapman S.B."/>
            <person name="Gainer-Dewar J."/>
            <person name="Goldberg J."/>
            <person name="Griggs A."/>
            <person name="Gujja S."/>
            <person name="Hansen M."/>
            <person name="Howarth C."/>
            <person name="Imamovic A."/>
            <person name="Ireland A."/>
            <person name="Larimer J."/>
            <person name="McCowan C."/>
            <person name="Murphy C."/>
            <person name="Pearson M."/>
            <person name="Poon T.W."/>
            <person name="Priest M."/>
            <person name="Roberts A."/>
            <person name="Saif S."/>
            <person name="Shea T."/>
            <person name="Sisk P."/>
            <person name="Sykes S."/>
            <person name="Wortman J."/>
            <person name="Nusbaum C."/>
            <person name="Birren B."/>
        </authorList>
    </citation>
    <scope>NUCLEOTIDE SEQUENCE [LARGE SCALE GENOMIC DNA]</scope>
    <source>
        <strain evidence="4">FAR1</strain>
    </source>
</reference>
<dbReference type="EnsemblMetazoa" id="AFAF009494-RA">
    <property type="protein sequence ID" value="AFAF009494-PA"/>
    <property type="gene ID" value="AFAF009494"/>
</dbReference>
<feature type="compositionally biased region" description="Polar residues" evidence="1">
    <location>
        <begin position="103"/>
        <end position="115"/>
    </location>
</feature>
<organism evidence="3 4">
    <name type="scientific">Anopheles farauti</name>
    <dbReference type="NCBI Taxonomy" id="69004"/>
    <lineage>
        <taxon>Eukaryota</taxon>
        <taxon>Metazoa</taxon>
        <taxon>Ecdysozoa</taxon>
        <taxon>Arthropoda</taxon>
        <taxon>Hexapoda</taxon>
        <taxon>Insecta</taxon>
        <taxon>Pterygota</taxon>
        <taxon>Neoptera</taxon>
        <taxon>Endopterygota</taxon>
        <taxon>Diptera</taxon>
        <taxon>Nematocera</taxon>
        <taxon>Culicoidea</taxon>
        <taxon>Culicidae</taxon>
        <taxon>Anophelinae</taxon>
        <taxon>Anopheles</taxon>
    </lineage>
</organism>
<feature type="compositionally biased region" description="Polar residues" evidence="1">
    <location>
        <begin position="563"/>
        <end position="580"/>
    </location>
</feature>
<feature type="compositionally biased region" description="Low complexity" evidence="1">
    <location>
        <begin position="534"/>
        <end position="543"/>
    </location>
</feature>
<feature type="compositionally biased region" description="Basic and acidic residues" evidence="1">
    <location>
        <begin position="247"/>
        <end position="261"/>
    </location>
</feature>
<feature type="compositionally biased region" description="Polar residues" evidence="1">
    <location>
        <begin position="290"/>
        <end position="311"/>
    </location>
</feature>
<feature type="compositionally biased region" description="Polar residues" evidence="1">
    <location>
        <begin position="657"/>
        <end position="674"/>
    </location>
</feature>
<feature type="compositionally biased region" description="Polar residues" evidence="1">
    <location>
        <begin position="363"/>
        <end position="394"/>
    </location>
</feature>
<evidence type="ECO:0000313" key="3">
    <source>
        <dbReference type="EnsemblMetazoa" id="AFAF009494-PA"/>
    </source>
</evidence>
<feature type="compositionally biased region" description="Low complexity" evidence="1">
    <location>
        <begin position="416"/>
        <end position="427"/>
    </location>
</feature>
<feature type="compositionally biased region" description="Polar residues" evidence="1">
    <location>
        <begin position="635"/>
        <end position="649"/>
    </location>
</feature>
<keyword evidence="2" id="KW-0812">Transmembrane</keyword>
<feature type="compositionally biased region" description="Polar residues" evidence="1">
    <location>
        <begin position="1044"/>
        <end position="1056"/>
    </location>
</feature>
<accession>A0A182QG54</accession>
<reference evidence="3" key="2">
    <citation type="submission" date="2020-05" db="UniProtKB">
        <authorList>
            <consortium name="EnsemblMetazoa"/>
        </authorList>
    </citation>
    <scope>IDENTIFICATION</scope>
    <source>
        <strain evidence="3">FAR1</strain>
    </source>
</reference>
<evidence type="ECO:0000313" key="4">
    <source>
        <dbReference type="Proteomes" id="UP000075886"/>
    </source>
</evidence>
<feature type="compositionally biased region" description="Gly residues" evidence="1">
    <location>
        <begin position="458"/>
        <end position="467"/>
    </location>
</feature>
<keyword evidence="2" id="KW-0472">Membrane</keyword>
<dbReference type="VEuPathDB" id="VectorBase:AFAF009494"/>
<feature type="compositionally biased region" description="Low complexity" evidence="1">
    <location>
        <begin position="476"/>
        <end position="493"/>
    </location>
</feature>
<feature type="compositionally biased region" description="Low complexity" evidence="1">
    <location>
        <begin position="1086"/>
        <end position="1111"/>
    </location>
</feature>
<dbReference type="Proteomes" id="UP000075886">
    <property type="component" value="Unassembled WGS sequence"/>
</dbReference>
<feature type="region of interest" description="Disordered" evidence="1">
    <location>
        <begin position="80"/>
        <end position="183"/>
    </location>
</feature>